<keyword evidence="2" id="KW-1185">Reference proteome</keyword>
<sequence>MDIEQIIKIVLPNASAELLSAILTKLQELGVVSVEDLVYVRETDLASVVLPIQARKLVEHFKSTDNEHSHKSYMVAVDKKVVNETTPTFESLLHAVCFFLCIQHRVYRNCMFDSRVRSEVLSKYQP</sequence>
<organism evidence="1 2">
    <name type="scientific">Oedothorax gibbosus</name>
    <dbReference type="NCBI Taxonomy" id="931172"/>
    <lineage>
        <taxon>Eukaryota</taxon>
        <taxon>Metazoa</taxon>
        <taxon>Ecdysozoa</taxon>
        <taxon>Arthropoda</taxon>
        <taxon>Chelicerata</taxon>
        <taxon>Arachnida</taxon>
        <taxon>Araneae</taxon>
        <taxon>Araneomorphae</taxon>
        <taxon>Entelegynae</taxon>
        <taxon>Araneoidea</taxon>
        <taxon>Linyphiidae</taxon>
        <taxon>Erigoninae</taxon>
        <taxon>Oedothorax</taxon>
    </lineage>
</organism>
<gene>
    <name evidence="1" type="ORF">JTE90_027495</name>
</gene>
<evidence type="ECO:0000313" key="1">
    <source>
        <dbReference type="EMBL" id="KAG8175014.1"/>
    </source>
</evidence>
<dbReference type="EMBL" id="JAFNEN010001095">
    <property type="protein sequence ID" value="KAG8175014.1"/>
    <property type="molecule type" value="Genomic_DNA"/>
</dbReference>
<protein>
    <submittedName>
        <fullName evidence="1">Uncharacterized protein</fullName>
    </submittedName>
</protein>
<dbReference type="Proteomes" id="UP000827092">
    <property type="component" value="Unassembled WGS sequence"/>
</dbReference>
<name>A0AAV6TU68_9ARAC</name>
<reference evidence="1 2" key="1">
    <citation type="journal article" date="2022" name="Nat. Ecol. Evol.">
        <title>A masculinizing supergene underlies an exaggerated male reproductive morph in a spider.</title>
        <authorList>
            <person name="Hendrickx F."/>
            <person name="De Corte Z."/>
            <person name="Sonet G."/>
            <person name="Van Belleghem S.M."/>
            <person name="Kostlbacher S."/>
            <person name="Vangestel C."/>
        </authorList>
    </citation>
    <scope>NUCLEOTIDE SEQUENCE [LARGE SCALE GENOMIC DNA]</scope>
    <source>
        <strain evidence="1">W744_W776</strain>
    </source>
</reference>
<dbReference type="AlphaFoldDB" id="A0AAV6TU68"/>
<proteinExistence type="predicted"/>
<evidence type="ECO:0000313" key="2">
    <source>
        <dbReference type="Proteomes" id="UP000827092"/>
    </source>
</evidence>
<comment type="caution">
    <text evidence="1">The sequence shown here is derived from an EMBL/GenBank/DDBJ whole genome shotgun (WGS) entry which is preliminary data.</text>
</comment>
<accession>A0AAV6TU68</accession>